<protein>
    <recommendedName>
        <fullName evidence="2">CLASP N-terminal domain-containing protein</fullName>
    </recommendedName>
</protein>
<evidence type="ECO:0000256" key="1">
    <source>
        <dbReference type="SAM" id="MobiDB-lite"/>
    </source>
</evidence>
<keyword evidence="4" id="KW-1185">Reference proteome</keyword>
<dbReference type="AlphaFoldDB" id="A0AAD3REX7"/>
<comment type="caution">
    <text evidence="3">The sequence shown here is derived from an EMBL/GenBank/DDBJ whole genome shotgun (WGS) entry which is preliminary data.</text>
</comment>
<gene>
    <name evidence="3" type="ORF">AKAME5_002931700</name>
</gene>
<dbReference type="Gene3D" id="1.25.10.10">
    <property type="entry name" value="Leucine-rich Repeat Variant"/>
    <property type="match status" value="1"/>
</dbReference>
<dbReference type="GO" id="GO:0008017">
    <property type="term" value="F:microtubule binding"/>
    <property type="evidence" value="ECO:0007669"/>
    <property type="project" value="TreeGrafter"/>
</dbReference>
<name>A0AAD3REX7_LATJO</name>
<dbReference type="PANTHER" id="PTHR21567:SF87">
    <property type="entry name" value="CRESCERIN-LIKE PROTEIN CHE-12"/>
    <property type="match status" value="1"/>
</dbReference>
<dbReference type="SUPFAM" id="SSF48371">
    <property type="entry name" value="ARM repeat"/>
    <property type="match status" value="1"/>
</dbReference>
<feature type="domain" description="CLASP N-terminal" evidence="2">
    <location>
        <begin position="350"/>
        <end position="453"/>
    </location>
</feature>
<organism evidence="3 4">
    <name type="scientific">Lates japonicus</name>
    <name type="common">Japanese lates</name>
    <dbReference type="NCBI Taxonomy" id="270547"/>
    <lineage>
        <taxon>Eukaryota</taxon>
        <taxon>Metazoa</taxon>
        <taxon>Chordata</taxon>
        <taxon>Craniata</taxon>
        <taxon>Vertebrata</taxon>
        <taxon>Euteleostomi</taxon>
        <taxon>Actinopterygii</taxon>
        <taxon>Neopterygii</taxon>
        <taxon>Teleostei</taxon>
        <taxon>Neoteleostei</taxon>
        <taxon>Acanthomorphata</taxon>
        <taxon>Carangaria</taxon>
        <taxon>Carangaria incertae sedis</taxon>
        <taxon>Centropomidae</taxon>
        <taxon>Lates</taxon>
    </lineage>
</organism>
<dbReference type="GO" id="GO:0000226">
    <property type="term" value="P:microtubule cytoskeleton organization"/>
    <property type="evidence" value="ECO:0007669"/>
    <property type="project" value="TreeGrafter"/>
</dbReference>
<dbReference type="Pfam" id="PF12348">
    <property type="entry name" value="CLASP_N"/>
    <property type="match status" value="1"/>
</dbReference>
<dbReference type="InterPro" id="IPR011989">
    <property type="entry name" value="ARM-like"/>
</dbReference>
<dbReference type="Proteomes" id="UP001279410">
    <property type="component" value="Unassembled WGS sequence"/>
</dbReference>
<proteinExistence type="predicted"/>
<accession>A0AAD3REX7</accession>
<sequence length="455" mass="50095">MDNQESSNICHRFWKWTLMACNGGDLTGSPCREESHDGFTSESRILDIQRAEQAQRAALTQRAERLCNAEKARADSVLERLGLSVGDATLPSPQPPALPRRSRKSSVRGRRISPLLDGPHLNVEDVDRKQKIWNKEENSCWDQVHLSSQMAALAFKEASVGDGDRSPVASISSVYSLSSVDTCTPSELRAISLIGSPIEVSPTPPQVVPLPRRRPSRLPVLSAKFTRQNEEEGDRFRLQTAKNKVEAIVETLERFHVNSHPSPQPPAAAKKTPRTSVVTPLVPTPPKDAQTKRRGSRPGTFLHPAKATSGAGKKTVRDGSKTANATTVERQRLRNPVESLSLCFKLLASDDWKKKMDALETIQALAQQHSGTLKTKLHEVCLVLIEEVKNLRSAVACAAMNTLAELYVHLQKAMDPEAERTGRALLLKLAQTTNAFIHQQANLALDAMVENCSEN</sequence>
<dbReference type="EMBL" id="BRZM01005707">
    <property type="protein sequence ID" value="GLD65385.1"/>
    <property type="molecule type" value="Genomic_DNA"/>
</dbReference>
<dbReference type="InterPro" id="IPR016024">
    <property type="entry name" value="ARM-type_fold"/>
</dbReference>
<dbReference type="GO" id="GO:0005929">
    <property type="term" value="C:cilium"/>
    <property type="evidence" value="ECO:0007669"/>
    <property type="project" value="TreeGrafter"/>
</dbReference>
<dbReference type="PANTHER" id="PTHR21567">
    <property type="entry name" value="CLASP"/>
    <property type="match status" value="1"/>
</dbReference>
<feature type="region of interest" description="Disordered" evidence="1">
    <location>
        <begin position="86"/>
        <end position="118"/>
    </location>
</feature>
<reference evidence="3" key="1">
    <citation type="submission" date="2022-08" db="EMBL/GenBank/DDBJ databases">
        <title>Genome sequencing of akame (Lates japonicus).</title>
        <authorList>
            <person name="Hashiguchi Y."/>
            <person name="Takahashi H."/>
        </authorList>
    </citation>
    <scope>NUCLEOTIDE SEQUENCE</scope>
    <source>
        <strain evidence="3">Kochi</strain>
    </source>
</reference>
<evidence type="ECO:0000313" key="3">
    <source>
        <dbReference type="EMBL" id="GLD65385.1"/>
    </source>
</evidence>
<dbReference type="InterPro" id="IPR024395">
    <property type="entry name" value="CLASP_N_dom"/>
</dbReference>
<evidence type="ECO:0000259" key="2">
    <source>
        <dbReference type="Pfam" id="PF12348"/>
    </source>
</evidence>
<evidence type="ECO:0000313" key="4">
    <source>
        <dbReference type="Proteomes" id="UP001279410"/>
    </source>
</evidence>
<feature type="compositionally biased region" description="Basic residues" evidence="1">
    <location>
        <begin position="100"/>
        <end position="111"/>
    </location>
</feature>
<feature type="region of interest" description="Disordered" evidence="1">
    <location>
        <begin position="257"/>
        <end position="323"/>
    </location>
</feature>
<dbReference type="GO" id="GO:0005881">
    <property type="term" value="C:cytoplasmic microtubule"/>
    <property type="evidence" value="ECO:0007669"/>
    <property type="project" value="TreeGrafter"/>
</dbReference>